<dbReference type="RefSeq" id="WP_181355814.1">
    <property type="nucleotide sequence ID" value="NZ_JABJWZ010000623.1"/>
</dbReference>
<gene>
    <name evidence="3" type="ORF">H3146_27815</name>
</gene>
<reference evidence="4" key="1">
    <citation type="submission" date="2020-05" db="EMBL/GenBank/DDBJ databases">
        <title>Classification of alakaliphilic streptomycetes isolated from an alkaline soil next to Lonar Crater, India and a proposal for the recognition of Streptomyces alkaliterrae sp. nov.</title>
        <authorList>
            <person name="Golinska P."/>
        </authorList>
    </citation>
    <scope>NUCLEOTIDE SEQUENCE [LARGE SCALE GENOMIC DNA]</scope>
    <source>
        <strain evidence="4">OF3</strain>
    </source>
</reference>
<organism evidence="3 4">
    <name type="scientific">Streptomyces alkaliterrae</name>
    <dbReference type="NCBI Taxonomy" id="2213162"/>
    <lineage>
        <taxon>Bacteria</taxon>
        <taxon>Bacillati</taxon>
        <taxon>Actinomycetota</taxon>
        <taxon>Actinomycetes</taxon>
        <taxon>Kitasatosporales</taxon>
        <taxon>Streptomycetaceae</taxon>
        <taxon>Streptomyces</taxon>
    </lineage>
</organism>
<dbReference type="EMBL" id="JABJWZ010000623">
    <property type="protein sequence ID" value="MBB1257106.1"/>
    <property type="molecule type" value="Genomic_DNA"/>
</dbReference>
<dbReference type="GO" id="GO:0016787">
    <property type="term" value="F:hydrolase activity"/>
    <property type="evidence" value="ECO:0007669"/>
    <property type="project" value="UniProtKB-KW"/>
</dbReference>
<sequence length="214" mass="23119">MDRYRRRRETLVATVVAAGLCGGVWLIDNSPTPERPPPQPSADGVAEEPRPARLLEKVVPLVASAPTRIRIPVIEVDAPITGLGLDSDGSLEPPPEDDPNLVGWYRDGTAPGVRGTAIFAGHVDRAEGPSVFYGLGALRKGNRVEVARRDGRTAVFTVYAIEVYGRDDFPDQRVYGSTGRPEIRLITCGGGYSHQEGYLGNVVVYGRLAEVREG</sequence>
<dbReference type="AlphaFoldDB" id="A0A7W3WRG3"/>
<dbReference type="InterPro" id="IPR042001">
    <property type="entry name" value="Sortase_F"/>
</dbReference>
<accession>A0A7W3WRG3</accession>
<feature type="region of interest" description="Disordered" evidence="2">
    <location>
        <begin position="28"/>
        <end position="49"/>
    </location>
</feature>
<dbReference type="Gene3D" id="2.40.260.10">
    <property type="entry name" value="Sortase"/>
    <property type="match status" value="1"/>
</dbReference>
<dbReference type="InterPro" id="IPR023365">
    <property type="entry name" value="Sortase_dom-sf"/>
</dbReference>
<dbReference type="Proteomes" id="UP000525686">
    <property type="component" value="Unassembled WGS sequence"/>
</dbReference>
<dbReference type="NCBIfam" id="NF033748">
    <property type="entry name" value="class_F_sortase"/>
    <property type="match status" value="1"/>
</dbReference>
<comment type="caution">
    <text evidence="3">The sequence shown here is derived from an EMBL/GenBank/DDBJ whole genome shotgun (WGS) entry which is preliminary data.</text>
</comment>
<evidence type="ECO:0000256" key="1">
    <source>
        <dbReference type="ARBA" id="ARBA00022801"/>
    </source>
</evidence>
<dbReference type="InterPro" id="IPR005754">
    <property type="entry name" value="Sortase"/>
</dbReference>
<dbReference type="CDD" id="cd05829">
    <property type="entry name" value="Sortase_F"/>
    <property type="match status" value="1"/>
</dbReference>
<dbReference type="Pfam" id="PF04203">
    <property type="entry name" value="Sortase"/>
    <property type="match status" value="1"/>
</dbReference>
<proteinExistence type="predicted"/>
<protein>
    <submittedName>
        <fullName evidence="3">Class F sortase</fullName>
    </submittedName>
</protein>
<keyword evidence="1" id="KW-0378">Hydrolase</keyword>
<evidence type="ECO:0000256" key="2">
    <source>
        <dbReference type="SAM" id="MobiDB-lite"/>
    </source>
</evidence>
<evidence type="ECO:0000313" key="4">
    <source>
        <dbReference type="Proteomes" id="UP000525686"/>
    </source>
</evidence>
<dbReference type="SUPFAM" id="SSF63817">
    <property type="entry name" value="Sortase"/>
    <property type="match status" value="1"/>
</dbReference>
<name>A0A7W3WRG3_9ACTN</name>
<evidence type="ECO:0000313" key="3">
    <source>
        <dbReference type="EMBL" id="MBB1257106.1"/>
    </source>
</evidence>